<dbReference type="EMBL" id="CM047948">
    <property type="protein sequence ID" value="KAI9896602.1"/>
    <property type="molecule type" value="Genomic_DNA"/>
</dbReference>
<comment type="caution">
    <text evidence="1">The sequence shown here is derived from an EMBL/GenBank/DDBJ whole genome shotgun (WGS) entry which is preliminary data.</text>
</comment>
<reference evidence="1" key="1">
    <citation type="submission" date="2022-10" db="EMBL/GenBank/DDBJ databases">
        <title>Complete Genome of Trichothecium roseum strain YXFP-22015, a Plant Pathogen Isolated from Citrus.</title>
        <authorList>
            <person name="Wang Y."/>
            <person name="Zhu L."/>
        </authorList>
    </citation>
    <scope>NUCLEOTIDE SEQUENCE</scope>
    <source>
        <strain evidence="1">YXFP-22015</strain>
    </source>
</reference>
<gene>
    <name evidence="1" type="ORF">N3K66_008774</name>
</gene>
<accession>A0ACC0URM8</accession>
<protein>
    <submittedName>
        <fullName evidence="1">Uncharacterized protein</fullName>
    </submittedName>
</protein>
<evidence type="ECO:0000313" key="1">
    <source>
        <dbReference type="EMBL" id="KAI9896602.1"/>
    </source>
</evidence>
<proteinExistence type="predicted"/>
<dbReference type="Proteomes" id="UP001163324">
    <property type="component" value="Chromosome 9"/>
</dbReference>
<name>A0ACC0URM8_9HYPO</name>
<sequence>MDDGNLNENIDHHAEHLESELPKQYRFQNDEAHLDPSRWWFASSALPMIAGTLGPVASAFSICALVRPWRQYLPPGGELYTAPFIKDPTWLTAINAVQLAVAVVSNVFLLLNMARRVKFSIAQPITIIGWYTSSILLISLLAAGAGPLSSAKDHVSEYIIWSQAFYYGLWAAILYFIDASFMAITFWGAWSGHYSKDFNLTSSQRTLMLQTVMFLMYLLLGALVFSKIEGWNYLDAVYWADVSLFTVGTGDFSATKTLSRALLIPYALIGIISLGLVIGSIRSLILERGRRKVDARLEERSRRKTVRRLTSKGKDAILEPIHDGQPPLPDADEEKPTNEYERRRAEFELMRRIQDRTSTRRRWISMAIATGTWLVLWLLGAYVFQTCEHKYQGWTYFEAVYYAFVSLTTIGYGDPAPISNAGKSFFVFWSLLALPTTTVLISNAGDTVVKFVRDATLRLGNITILPGEDSFIGDVKHTIQQITLGHVFRNYRPPQRESETDLYRTSSGSNDDEEKNLSNDAADIPDETPYQEAEHRGRSAPVQAERPQGSRAPSTFTSHVRRSLSRIRDPTDELPTGADFHFLLITEIQVVGKHLREKQDHRYSFEQWAWYLKLIGEDERDPDNHRKPRPKEHSDASSPGKENHRRTSKDLSGRITTDDGELLKWSWVGHRSPLMGSQEESEWILERLTNRLKESLSAEKRRQINKKPRTQQRIAKRLGYGVETGGSRASRMSEKQCP</sequence>
<organism evidence="1 2">
    <name type="scientific">Trichothecium roseum</name>
    <dbReference type="NCBI Taxonomy" id="47278"/>
    <lineage>
        <taxon>Eukaryota</taxon>
        <taxon>Fungi</taxon>
        <taxon>Dikarya</taxon>
        <taxon>Ascomycota</taxon>
        <taxon>Pezizomycotina</taxon>
        <taxon>Sordariomycetes</taxon>
        <taxon>Hypocreomycetidae</taxon>
        <taxon>Hypocreales</taxon>
        <taxon>Hypocreales incertae sedis</taxon>
        <taxon>Trichothecium</taxon>
    </lineage>
</organism>
<evidence type="ECO:0000313" key="2">
    <source>
        <dbReference type="Proteomes" id="UP001163324"/>
    </source>
</evidence>
<keyword evidence="2" id="KW-1185">Reference proteome</keyword>